<dbReference type="PROSITE" id="PS00138">
    <property type="entry name" value="SUBTILASE_SER"/>
    <property type="match status" value="1"/>
</dbReference>
<dbReference type="SUPFAM" id="SSF52743">
    <property type="entry name" value="Subtilisin-like"/>
    <property type="match status" value="1"/>
</dbReference>
<dbReference type="InterPro" id="IPR000209">
    <property type="entry name" value="Peptidase_S8/S53_dom"/>
</dbReference>
<dbReference type="SUPFAM" id="SSF103515">
    <property type="entry name" value="Autotransporter"/>
    <property type="match status" value="1"/>
</dbReference>
<dbReference type="Gene3D" id="2.40.128.130">
    <property type="entry name" value="Autotransporter beta-domain"/>
    <property type="match status" value="1"/>
</dbReference>
<evidence type="ECO:0000256" key="5">
    <source>
        <dbReference type="ARBA" id="ARBA00022825"/>
    </source>
</evidence>
<proteinExistence type="inferred from homology"/>
<dbReference type="CDD" id="cd04848">
    <property type="entry name" value="Peptidases_S8_Autotransporter_serine_protease_like"/>
    <property type="match status" value="1"/>
</dbReference>
<feature type="active site" description="Charge relay system" evidence="6">
    <location>
        <position position="100"/>
    </location>
</feature>
<dbReference type="InterPro" id="IPR005546">
    <property type="entry name" value="Autotransporte_beta"/>
</dbReference>
<gene>
    <name evidence="9" type="ORF">V6X64_02655</name>
</gene>
<dbReference type="Proteomes" id="UP001556653">
    <property type="component" value="Unassembled WGS sequence"/>
</dbReference>
<dbReference type="PRINTS" id="PR00723">
    <property type="entry name" value="SUBTILISIN"/>
</dbReference>
<dbReference type="InterPro" id="IPR022398">
    <property type="entry name" value="Peptidase_S8_His-AS"/>
</dbReference>
<feature type="domain" description="Autotransporter" evidence="8">
    <location>
        <begin position="698"/>
        <end position="974"/>
    </location>
</feature>
<dbReference type="InterPro" id="IPR050131">
    <property type="entry name" value="Peptidase_S8_subtilisin-like"/>
</dbReference>
<dbReference type="Pfam" id="PF03797">
    <property type="entry name" value="Autotransporter"/>
    <property type="match status" value="1"/>
</dbReference>
<evidence type="ECO:0000259" key="8">
    <source>
        <dbReference type="PROSITE" id="PS51208"/>
    </source>
</evidence>
<feature type="active site" description="Charge relay system" evidence="6">
    <location>
        <position position="66"/>
    </location>
</feature>
<keyword evidence="10" id="KW-1185">Reference proteome</keyword>
<keyword evidence="3 7" id="KW-0732">Signal</keyword>
<sequence length="974" mass="103343">MKKRTIGVAGGIITMCLAAPAMGEGASPSDFITPEYLRNWGLKYTFAADAYARGFTGKGVKIGIADSAVQLSHPEFAGRVFWPTPQPAFPAAGYPDFPLHGTNVTGIAAAGRNGFGMMGVAYDASIANVVATSDAGYPAVDDWSEDLVEAGVSVMNGSFGPRAAPKESSEHYRKVDFEFYYAEDMLAKAGHVQRLAENDIVMVFSAGNNRIDQPEASILPDGFGTLPLVTKENSALGYTDDPTDALYRFYTTDADDQNPDTWEGNQVPESIVEQYDFSDLAGSLIAVTAVDINERTDEVTLTSFSNECGLAADWCIAAPGLAIYSAFPMNTYGDMNGTSQAAPFVAGSAAVLRQAFPYMTARQINEVLLTTATVVGQKDSTRKYGHGLVNIGQAVKGPAVFAHPSLIEGNDSIFPATFAVNTDGHDSVWSNNISGTGGFSKAGEGRLTLTGRNTYTGATTITGGVLRVDGSIAQSALTVASAATLEGTGTVGDVSITGTLAPGNSVGTLTVEGDLTLGDGATYVYEVDGDQNADRVVVRGTATIEDSAVFQLDAADGIVLDRTYSMIEAGTLTGTFENLHTNYTFIDLDFNNTGDTLGMVAERNAVSMAGFAQTNNQRAVARAIDAQGSEATPYRDVLLNDDSSVLPQRYQAWSGEVYSANQAALLSGGRLLGQMVNWRLNDSWLTDAQTGRQAQVGESADGTTFWAQAYGNRASFDSNADARKASADMSGILVGADRAVNPRLRVGAAFGTGDTTTEVVSSRANTSAYHLLAYATHEDDGLRLNGGVMQSWNEADVLRPIAVDDRGDARSTVDSRATRVFAELSIPAAEDAGVKLTPFARLDQAWLHTSGFSETGAEAALSGRSVDSEVGFGTLGARWMHEWQKDEDASVWQASVSAGWQHAWGDRAPETTLSFETGPDFTVKAAPIAQDSAVLELGIGARAGERSRFSLVYSTTHANQSHNQLLQAQLQWWY</sequence>
<evidence type="ECO:0000256" key="4">
    <source>
        <dbReference type="ARBA" id="ARBA00022801"/>
    </source>
</evidence>
<dbReference type="PROSITE" id="PS00137">
    <property type="entry name" value="SUBTILASE_HIS"/>
    <property type="match status" value="1"/>
</dbReference>
<keyword evidence="2 6" id="KW-0645">Protease</keyword>
<dbReference type="InterPro" id="IPR036852">
    <property type="entry name" value="Peptidase_S8/S53_dom_sf"/>
</dbReference>
<dbReference type="PANTHER" id="PTHR43806:SF11">
    <property type="entry name" value="CEREVISIN-RELATED"/>
    <property type="match status" value="1"/>
</dbReference>
<dbReference type="NCBIfam" id="TIGR01414">
    <property type="entry name" value="autotrans_barl"/>
    <property type="match status" value="1"/>
</dbReference>
<evidence type="ECO:0000256" key="2">
    <source>
        <dbReference type="ARBA" id="ARBA00022670"/>
    </source>
</evidence>
<evidence type="ECO:0000256" key="3">
    <source>
        <dbReference type="ARBA" id="ARBA00022729"/>
    </source>
</evidence>
<dbReference type="EMBL" id="JBAKFJ010000001">
    <property type="protein sequence ID" value="MEX0385895.1"/>
    <property type="molecule type" value="Genomic_DNA"/>
</dbReference>
<dbReference type="PROSITE" id="PS51208">
    <property type="entry name" value="AUTOTRANSPORTER"/>
    <property type="match status" value="1"/>
</dbReference>
<dbReference type="InterPro" id="IPR034061">
    <property type="entry name" value="Peptidases_S8_Autotransporter"/>
</dbReference>
<dbReference type="RefSeq" id="WP_367966378.1">
    <property type="nucleotide sequence ID" value="NZ_JBAKFJ010000001.1"/>
</dbReference>
<dbReference type="InterPro" id="IPR023828">
    <property type="entry name" value="Peptidase_S8_Ser-AS"/>
</dbReference>
<feature type="chain" id="PRO_5045257208" evidence="7">
    <location>
        <begin position="24"/>
        <end position="974"/>
    </location>
</feature>
<name>A0ABV3S7E6_9GAMM</name>
<comment type="caution">
    <text evidence="9">The sequence shown here is derived from an EMBL/GenBank/DDBJ whole genome shotgun (WGS) entry which is preliminary data.</text>
</comment>
<protein>
    <submittedName>
        <fullName evidence="9">Autotransporter domain-containing protein</fullName>
    </submittedName>
</protein>
<dbReference type="Gene3D" id="3.40.50.200">
    <property type="entry name" value="Peptidase S8/S53 domain"/>
    <property type="match status" value="1"/>
</dbReference>
<dbReference type="InterPro" id="IPR036709">
    <property type="entry name" value="Autotransporte_beta_dom_sf"/>
</dbReference>
<keyword evidence="5 6" id="KW-0720">Serine protease</keyword>
<evidence type="ECO:0000256" key="1">
    <source>
        <dbReference type="ARBA" id="ARBA00011073"/>
    </source>
</evidence>
<organism evidence="9 10">
    <name type="scientific">Spiribacter onubensis</name>
    <dbReference type="NCBI Taxonomy" id="3122420"/>
    <lineage>
        <taxon>Bacteria</taxon>
        <taxon>Pseudomonadati</taxon>
        <taxon>Pseudomonadota</taxon>
        <taxon>Gammaproteobacteria</taxon>
        <taxon>Chromatiales</taxon>
        <taxon>Ectothiorhodospiraceae</taxon>
        <taxon>Spiribacter</taxon>
    </lineage>
</organism>
<accession>A0ABV3S7E6</accession>
<dbReference type="InterPro" id="IPR015500">
    <property type="entry name" value="Peptidase_S8_subtilisin-rel"/>
</dbReference>
<dbReference type="InterPro" id="IPR006315">
    <property type="entry name" value="OM_autotransptr_brl_dom"/>
</dbReference>
<dbReference type="Pfam" id="PF12951">
    <property type="entry name" value="PATR"/>
    <property type="match status" value="1"/>
</dbReference>
<feature type="signal peptide" evidence="7">
    <location>
        <begin position="1"/>
        <end position="23"/>
    </location>
</feature>
<evidence type="ECO:0000256" key="6">
    <source>
        <dbReference type="PROSITE-ProRule" id="PRU01240"/>
    </source>
</evidence>
<comment type="similarity">
    <text evidence="1 6">Belongs to the peptidase S8 family.</text>
</comment>
<dbReference type="NCBIfam" id="TIGR02601">
    <property type="entry name" value="autotrns_rpt"/>
    <property type="match status" value="1"/>
</dbReference>
<keyword evidence="4 6" id="KW-0378">Hydrolase</keyword>
<dbReference type="SMART" id="SM00869">
    <property type="entry name" value="Autotransporter"/>
    <property type="match status" value="1"/>
</dbReference>
<dbReference type="PANTHER" id="PTHR43806">
    <property type="entry name" value="PEPTIDASE S8"/>
    <property type="match status" value="1"/>
</dbReference>
<evidence type="ECO:0000313" key="9">
    <source>
        <dbReference type="EMBL" id="MEX0385895.1"/>
    </source>
</evidence>
<dbReference type="InterPro" id="IPR013425">
    <property type="entry name" value="Autotrns_rpt"/>
</dbReference>
<evidence type="ECO:0000256" key="7">
    <source>
        <dbReference type="SAM" id="SignalP"/>
    </source>
</evidence>
<evidence type="ECO:0000313" key="10">
    <source>
        <dbReference type="Proteomes" id="UP001556653"/>
    </source>
</evidence>
<feature type="active site" description="Charge relay system" evidence="6">
    <location>
        <position position="339"/>
    </location>
</feature>
<dbReference type="PROSITE" id="PS51892">
    <property type="entry name" value="SUBTILASE"/>
    <property type="match status" value="1"/>
</dbReference>
<reference evidence="9 10" key="1">
    <citation type="submission" date="2024-02" db="EMBL/GenBank/DDBJ databases">
        <title>New especies of Spiribacter isolated from saline water.</title>
        <authorList>
            <person name="Leon M.J."/>
            <person name="De La Haba R."/>
            <person name="Sanchez-Porro C."/>
            <person name="Ventosa A."/>
        </authorList>
    </citation>
    <scope>NUCLEOTIDE SEQUENCE [LARGE SCALE GENOMIC DNA]</scope>
    <source>
        <strain evidence="10">ag22IC4-227</strain>
    </source>
</reference>
<dbReference type="Pfam" id="PF00082">
    <property type="entry name" value="Peptidase_S8"/>
    <property type="match status" value="1"/>
</dbReference>